<dbReference type="OrthoDB" id="5548359at2759"/>
<dbReference type="OMA" id="LLWYIHP"/>
<dbReference type="Pfam" id="PF06209">
    <property type="entry name" value="COBRA1"/>
    <property type="match status" value="1"/>
</dbReference>
<evidence type="ECO:0000313" key="2">
    <source>
        <dbReference type="Proteomes" id="UP000078561"/>
    </source>
</evidence>
<dbReference type="STRING" id="4829.A0A168S1Q0"/>
<dbReference type="InParanoid" id="A0A168S1Q0"/>
<keyword evidence="2" id="KW-1185">Reference proteome</keyword>
<proteinExistence type="predicted"/>
<reference evidence="1" key="1">
    <citation type="submission" date="2016-04" db="EMBL/GenBank/DDBJ databases">
        <authorList>
            <person name="Evans L.H."/>
            <person name="Alamgir A."/>
            <person name="Owens N."/>
            <person name="Weber N.D."/>
            <person name="Virtaneva K."/>
            <person name="Barbian K."/>
            <person name="Babar A."/>
            <person name="Rosenke K."/>
        </authorList>
    </citation>
    <scope>NUCLEOTIDE SEQUENCE [LARGE SCALE GENOMIC DNA]</scope>
    <source>
        <strain evidence="1">CBS 101.48</strain>
    </source>
</reference>
<dbReference type="GO" id="GO:0032021">
    <property type="term" value="C:NELF complex"/>
    <property type="evidence" value="ECO:0007669"/>
    <property type="project" value="TreeGrafter"/>
</dbReference>
<dbReference type="EMBL" id="LT554760">
    <property type="protein sequence ID" value="SAM07685.1"/>
    <property type="molecule type" value="Genomic_DNA"/>
</dbReference>
<evidence type="ECO:0000313" key="1">
    <source>
        <dbReference type="EMBL" id="SAM07685.1"/>
    </source>
</evidence>
<protein>
    <recommendedName>
        <fullName evidence="3">Cofactor of BRCA1</fullName>
    </recommendedName>
</protein>
<gene>
    <name evidence="1" type="primary">ABSGL_13328.1 scaffold 13659</name>
</gene>
<accession>A0A168S1Q0</accession>
<dbReference type="InterPro" id="IPR010405">
    <property type="entry name" value="COBRA1"/>
</dbReference>
<name>A0A168S1Q0_ABSGL</name>
<organism evidence="1">
    <name type="scientific">Absidia glauca</name>
    <name type="common">Pin mould</name>
    <dbReference type="NCBI Taxonomy" id="4829"/>
    <lineage>
        <taxon>Eukaryota</taxon>
        <taxon>Fungi</taxon>
        <taxon>Fungi incertae sedis</taxon>
        <taxon>Mucoromycota</taxon>
        <taxon>Mucoromycotina</taxon>
        <taxon>Mucoromycetes</taxon>
        <taxon>Mucorales</taxon>
        <taxon>Cunninghamellaceae</taxon>
        <taxon>Absidia</taxon>
    </lineage>
</organism>
<dbReference type="PANTHER" id="PTHR13503:SF3">
    <property type="entry name" value="NEGATIVE ELONGATION FACTOR B"/>
    <property type="match status" value="1"/>
</dbReference>
<evidence type="ECO:0008006" key="3">
    <source>
        <dbReference type="Google" id="ProtNLM"/>
    </source>
</evidence>
<dbReference type="Proteomes" id="UP000078561">
    <property type="component" value="Unassembled WGS sequence"/>
</dbReference>
<dbReference type="AlphaFoldDB" id="A0A168S1Q0"/>
<dbReference type="PANTHER" id="PTHR13503">
    <property type="entry name" value="NEGATIVE ELONGATION FACTOR COMPLEX MEMBER B"/>
    <property type="match status" value="1"/>
</dbReference>
<sequence>MSSHILIGPADEKIKTMLSQSDPIEAIRSIQQDYGLDLAGMEASYPLLDLCGYSRLDIHMAVLNQLNHAVITKINSPSFQLENFYDIFERTFPYIHIPQMQPIPMALLEKFERHVDDDILEKLKDDVAVFENCPLNIKKRIWKKDETFFQKQMLSLLNDYHHDEGLQALAMNLKPDSYQEVIEQRRTHPIMLRVMEIIGGDPTLYVMFMEMIRLVFIATPYPSLCSLRVDILMNFHDRDISEIYELDKCHRLIWSLDTCVRNQNMDEAIISKIKECFDDVKNGTPLYGDFAMVLMDPMISNFLSSCIVRWLRNSVDDDAPDNLEELINYNAKLINLAQHAQTAVTHNTKIAKLDKDLKSRYWTSLCKVIVTENTPITNANSLPSLDPALARTIQDLLEKNEVARKVFVQYLLDRVYENDIGTLSRCLHLIVATRPDGAQDGLAILHTHTYKAFTLTLINALSRKHLLDCVTDRKWSQIVIEGFLLKAVEWEVSIHERFILLLVEIFCDPKYYMALAAEHIATIEEWSNICASRGIHNEKVKSLHNVYSTLLIRSGQILEGRLQLRPQAVIDFCRSTEDEN</sequence>
<dbReference type="GO" id="GO:0034244">
    <property type="term" value="P:negative regulation of transcription elongation by RNA polymerase II"/>
    <property type="evidence" value="ECO:0007669"/>
    <property type="project" value="TreeGrafter"/>
</dbReference>